<dbReference type="EMBL" id="AFPW01000002">
    <property type="protein sequence ID" value="EGQ17545.1"/>
    <property type="molecule type" value="Genomic_DNA"/>
</dbReference>
<sequence length="39" mass="4642">MAPATAKRNNNFFIFFYFNRSPFHLQPASAFQERTKRSC</sequence>
<protein>
    <submittedName>
        <fullName evidence="1">Uncharacterized protein</fullName>
    </submittedName>
</protein>
<dbReference type="AlphaFoldDB" id="F9CZX3"/>
<dbReference type="Proteomes" id="UP000007820">
    <property type="component" value="Unassembled WGS sequence"/>
</dbReference>
<name>F9CZX3_PREDD</name>
<proteinExistence type="predicted"/>
<evidence type="ECO:0000313" key="1">
    <source>
        <dbReference type="EMBL" id="EGQ17545.1"/>
    </source>
</evidence>
<evidence type="ECO:0000313" key="2">
    <source>
        <dbReference type="Proteomes" id="UP000007820"/>
    </source>
</evidence>
<organism evidence="1 2">
    <name type="scientific">Prevotella dentalis (strain ATCC 49559 / DSM 3688 / JCM 13448 / NCTC 12043 / ES 2772)</name>
    <name type="common">Mitsuokella dentalis</name>
    <dbReference type="NCBI Taxonomy" id="908937"/>
    <lineage>
        <taxon>Bacteria</taxon>
        <taxon>Pseudomonadati</taxon>
        <taxon>Bacteroidota</taxon>
        <taxon>Bacteroidia</taxon>
        <taxon>Bacteroidales</taxon>
        <taxon>Prevotellaceae</taxon>
        <taxon>Prevotella</taxon>
    </lineage>
</organism>
<gene>
    <name evidence="1" type="ORF">HMPREF9136_0150</name>
</gene>
<reference evidence="1 2" key="1">
    <citation type="submission" date="2011-04" db="EMBL/GenBank/DDBJ databases">
        <authorList>
            <person name="Muzny D."/>
            <person name="Qin X."/>
            <person name="Deng J."/>
            <person name="Jiang H."/>
            <person name="Liu Y."/>
            <person name="Qu J."/>
            <person name="Song X.-Z."/>
            <person name="Zhang L."/>
            <person name="Thornton R."/>
            <person name="Coyle M."/>
            <person name="Francisco L."/>
            <person name="Jackson L."/>
            <person name="Javaid M."/>
            <person name="Korchina V."/>
            <person name="Kovar C."/>
            <person name="Mata R."/>
            <person name="Mathew T."/>
            <person name="Ngo R."/>
            <person name="Nguyen L."/>
            <person name="Nguyen N."/>
            <person name="Okwuonu G."/>
            <person name="Ongeri F."/>
            <person name="Pham C."/>
            <person name="Simmons D."/>
            <person name="Wilczek-Boney K."/>
            <person name="Hale W."/>
            <person name="Jakkamsetti A."/>
            <person name="Pham P."/>
            <person name="Ruth R."/>
            <person name="San Lucas F."/>
            <person name="Warren J."/>
            <person name="Zhang J."/>
            <person name="Zhao Z."/>
            <person name="Zhou C."/>
            <person name="Zhu D."/>
            <person name="Lee S."/>
            <person name="Bess C."/>
            <person name="Blankenburg K."/>
            <person name="Forbes L."/>
            <person name="Fu Q."/>
            <person name="Gubbala S."/>
            <person name="Hirani K."/>
            <person name="Jayaseelan J.C."/>
            <person name="Lara F."/>
            <person name="Munidasa M."/>
            <person name="Palculict T."/>
            <person name="Patil S."/>
            <person name="Pu L.-L."/>
            <person name="Saada N."/>
            <person name="Tang L."/>
            <person name="Weissenberger G."/>
            <person name="Zhu Y."/>
            <person name="Hemphill L."/>
            <person name="Shang Y."/>
            <person name="Youmans B."/>
            <person name="Ayvaz T."/>
            <person name="Ross M."/>
            <person name="Santibanez J."/>
            <person name="Aqrawi P."/>
            <person name="Gross S."/>
            <person name="Joshi V."/>
            <person name="Fowler G."/>
            <person name="Nazareth L."/>
            <person name="Reid J."/>
            <person name="Worley K."/>
            <person name="Petrosino J."/>
            <person name="Highlander S."/>
            <person name="Gibbs R."/>
        </authorList>
    </citation>
    <scope>NUCLEOTIDE SEQUENCE [LARGE SCALE GENOMIC DNA]</scope>
    <source>
        <strain evidence="1 2">DSM 3688</strain>
    </source>
</reference>
<accession>F9CZX3</accession>
<comment type="caution">
    <text evidence="1">The sequence shown here is derived from an EMBL/GenBank/DDBJ whole genome shotgun (WGS) entry which is preliminary data.</text>
</comment>